<proteinExistence type="predicted"/>
<evidence type="ECO:0000256" key="1">
    <source>
        <dbReference type="SAM" id="Phobius"/>
    </source>
</evidence>
<feature type="transmembrane region" description="Helical" evidence="1">
    <location>
        <begin position="7"/>
        <end position="27"/>
    </location>
</feature>
<dbReference type="Proteomes" id="UP000478417">
    <property type="component" value="Unassembled WGS sequence"/>
</dbReference>
<organism evidence="2 3">
    <name type="scientific">Oceanipulchritudo coccoides</name>
    <dbReference type="NCBI Taxonomy" id="2706888"/>
    <lineage>
        <taxon>Bacteria</taxon>
        <taxon>Pseudomonadati</taxon>
        <taxon>Verrucomicrobiota</taxon>
        <taxon>Opitutia</taxon>
        <taxon>Puniceicoccales</taxon>
        <taxon>Oceanipulchritudinaceae</taxon>
        <taxon>Oceanipulchritudo</taxon>
    </lineage>
</organism>
<evidence type="ECO:0000313" key="3">
    <source>
        <dbReference type="Proteomes" id="UP000478417"/>
    </source>
</evidence>
<dbReference type="EMBL" id="JAAGNX010000002">
    <property type="protein sequence ID" value="NDV61950.1"/>
    <property type="molecule type" value="Genomic_DNA"/>
</dbReference>
<accession>A0A6B2M2K9</accession>
<feature type="transmembrane region" description="Helical" evidence="1">
    <location>
        <begin position="66"/>
        <end position="88"/>
    </location>
</feature>
<protein>
    <submittedName>
        <fullName evidence="2">Uncharacterized protein</fullName>
    </submittedName>
</protein>
<name>A0A6B2M2K9_9BACT</name>
<gene>
    <name evidence="2" type="ORF">G0Q06_05760</name>
</gene>
<keyword evidence="1" id="KW-0472">Membrane</keyword>
<reference evidence="2 3" key="1">
    <citation type="submission" date="2020-02" db="EMBL/GenBank/DDBJ databases">
        <title>Albibacoteraceae fam. nov., the first described family within the subdivision 4 Verrucomicrobia.</title>
        <authorList>
            <person name="Xi F."/>
        </authorList>
    </citation>
    <scope>NUCLEOTIDE SEQUENCE [LARGE SCALE GENOMIC DNA]</scope>
    <source>
        <strain evidence="2 3">CK1056</strain>
    </source>
</reference>
<keyword evidence="1" id="KW-0812">Transmembrane</keyword>
<sequence>MQKNHVFAYLGLATCLVLLVPLVAMQFTEEVRWSLMDFIVMGTLLMSGGALFVISARMTKGRHTLLLGLVIGLACLYVWAELAVGLFFNRGS</sequence>
<feature type="transmembrane region" description="Helical" evidence="1">
    <location>
        <begin position="33"/>
        <end position="54"/>
    </location>
</feature>
<keyword evidence="1" id="KW-1133">Transmembrane helix</keyword>
<comment type="caution">
    <text evidence="2">The sequence shown here is derived from an EMBL/GenBank/DDBJ whole genome shotgun (WGS) entry which is preliminary data.</text>
</comment>
<keyword evidence="3" id="KW-1185">Reference proteome</keyword>
<evidence type="ECO:0000313" key="2">
    <source>
        <dbReference type="EMBL" id="NDV61950.1"/>
    </source>
</evidence>
<dbReference type="AlphaFoldDB" id="A0A6B2M2K9"/>